<feature type="chain" id="PRO_5015107084" evidence="2">
    <location>
        <begin position="20"/>
        <end position="881"/>
    </location>
</feature>
<name>A0A2P6U434_CHLSO</name>
<feature type="compositionally biased region" description="Low complexity" evidence="1">
    <location>
        <begin position="484"/>
        <end position="499"/>
    </location>
</feature>
<protein>
    <submittedName>
        <fullName evidence="3">Uncharacterized protein</fullName>
    </submittedName>
</protein>
<feature type="region of interest" description="Disordered" evidence="1">
    <location>
        <begin position="218"/>
        <end position="241"/>
    </location>
</feature>
<evidence type="ECO:0000256" key="2">
    <source>
        <dbReference type="SAM" id="SignalP"/>
    </source>
</evidence>
<feature type="compositionally biased region" description="Basic and acidic residues" evidence="1">
    <location>
        <begin position="218"/>
        <end position="227"/>
    </location>
</feature>
<dbReference type="OrthoDB" id="10447484at2759"/>
<keyword evidence="2" id="KW-0732">Signal</keyword>
<gene>
    <name evidence="3" type="ORF">C2E21_0662</name>
</gene>
<organism evidence="3 4">
    <name type="scientific">Chlorella sorokiniana</name>
    <name type="common">Freshwater green alga</name>
    <dbReference type="NCBI Taxonomy" id="3076"/>
    <lineage>
        <taxon>Eukaryota</taxon>
        <taxon>Viridiplantae</taxon>
        <taxon>Chlorophyta</taxon>
        <taxon>core chlorophytes</taxon>
        <taxon>Trebouxiophyceae</taxon>
        <taxon>Chlorellales</taxon>
        <taxon>Chlorellaceae</taxon>
        <taxon>Chlorella clade</taxon>
        <taxon>Chlorella</taxon>
    </lineage>
</organism>
<evidence type="ECO:0000313" key="4">
    <source>
        <dbReference type="Proteomes" id="UP000239899"/>
    </source>
</evidence>
<sequence length="881" mass="92158">MRQLAALLLALSLAAAAAADQDAWCKGDSWVPLPELEPGLVDLPDPALYAAQKHFERYFGADVGGWACPADALSVAADGCEQAGSGSSRFWLRLHLACPESNEAAEVEALVAVLPGGKIEVDLPRVVLAGVEQAPILMVDPGSALYENPFETSNTTAAYNGTEPWRDELVPLTQLMLEPPSDVVYAREPPQPCPEGTFSFWTKCYPCSTNLPHCKQERERAQREAREASAAAHAASADDLAAEPSAEQLAAVAMAEEMAALRLENSQLAYAASLMEKTLEFRQAVLALAQTLRVAPGLPPPAASLLPAGHEAAVAAAHQRVVAAAEQLPPQHDVEAFAAQFAGQLPKGILVPAVPAAPCCAPLPARGASEQLGVAHLQPAAPTSLQSVEGSMAPAAGPAAAALPAAAPAGGAEASGSVGCLLEEGGGASGGEWILAAQVAAVHALPAQQQQQQQQQQLAAAPDDGWGPRGVPLAIGGGRVRSPQQQQQQQQQRAAQLWQQAVPSDGWGIPGVPLAIGGGRPAAPALPAALAQPPVPQAGAERPLLRAPAVQQQDASLQHLPQLSPEQPEQPPPQQQPQPQQQPLLDDPGDGWGPRGMPLLLGGSGRGRSSVLAQVLATCKSQAACSEVFSAEGRALQALGVPPPNNPAIRRRVEAVEDVAGITRLQRRLLGTVRDCWPAAAAAHFVPGSPARQALEAAAVEMSSYFWHLAMLKPQLLNAYMLATLPPPSKDMSAQWHNVALDSMPLLADGEIVALRDAYQRYAQRMAVAAVGVRPIAQQLQALAGSSPSVDLVRVAAQHTQVGELASRVHSACEQQYLATMGLLLDMQRAVNPVVRAFWRIAAGNCTPDHPAILSEVLRLHQQQQERLATPASSAGSPCTS</sequence>
<feature type="compositionally biased region" description="Low complexity" evidence="1">
    <location>
        <begin position="577"/>
        <end position="586"/>
    </location>
</feature>
<dbReference type="Proteomes" id="UP000239899">
    <property type="component" value="Unassembled WGS sequence"/>
</dbReference>
<reference evidence="3 4" key="1">
    <citation type="journal article" date="2018" name="Plant J.">
        <title>Genome sequences of Chlorella sorokiniana UTEX 1602 and Micractinium conductrix SAG 241.80: implications to maltose excretion by a green alga.</title>
        <authorList>
            <person name="Arriola M.B."/>
            <person name="Velmurugan N."/>
            <person name="Zhang Y."/>
            <person name="Plunkett M.H."/>
            <person name="Hondzo H."/>
            <person name="Barney B.M."/>
        </authorList>
    </citation>
    <scope>NUCLEOTIDE SEQUENCE [LARGE SCALE GENOMIC DNA]</scope>
    <source>
        <strain evidence="4">UTEX 1602</strain>
    </source>
</reference>
<feature type="region of interest" description="Disordered" evidence="1">
    <location>
        <begin position="562"/>
        <end position="603"/>
    </location>
</feature>
<accession>A0A2P6U434</accession>
<evidence type="ECO:0000256" key="1">
    <source>
        <dbReference type="SAM" id="MobiDB-lite"/>
    </source>
</evidence>
<comment type="caution">
    <text evidence="3">The sequence shown here is derived from an EMBL/GenBank/DDBJ whole genome shotgun (WGS) entry which is preliminary data.</text>
</comment>
<proteinExistence type="predicted"/>
<feature type="region of interest" description="Disordered" evidence="1">
    <location>
        <begin position="453"/>
        <end position="499"/>
    </location>
</feature>
<evidence type="ECO:0000313" key="3">
    <source>
        <dbReference type="EMBL" id="PRW61087.1"/>
    </source>
</evidence>
<dbReference type="EMBL" id="LHPG02000001">
    <property type="protein sequence ID" value="PRW61087.1"/>
    <property type="molecule type" value="Genomic_DNA"/>
</dbReference>
<keyword evidence="4" id="KW-1185">Reference proteome</keyword>
<feature type="signal peptide" evidence="2">
    <location>
        <begin position="1"/>
        <end position="19"/>
    </location>
</feature>
<dbReference type="AlphaFoldDB" id="A0A2P6U434"/>
<feature type="compositionally biased region" description="Low complexity" evidence="1">
    <location>
        <begin position="453"/>
        <end position="462"/>
    </location>
</feature>
<feature type="compositionally biased region" description="Low complexity" evidence="1">
    <location>
        <begin position="228"/>
        <end position="241"/>
    </location>
</feature>